<feature type="domain" description="Knottins-like" evidence="4">
    <location>
        <begin position="28"/>
        <end position="73"/>
    </location>
</feature>
<evidence type="ECO:0000256" key="3">
    <source>
        <dbReference type="SAM" id="SignalP"/>
    </source>
</evidence>
<keyword evidence="8" id="KW-1185">Reference proteome</keyword>
<evidence type="ECO:0000256" key="2">
    <source>
        <dbReference type="ARBA" id="ARBA00022577"/>
    </source>
</evidence>
<dbReference type="Gene3D" id="3.30.30.10">
    <property type="entry name" value="Knottin, scorpion toxin-like"/>
    <property type="match status" value="1"/>
</dbReference>
<dbReference type="GO" id="GO:0006952">
    <property type="term" value="P:defense response"/>
    <property type="evidence" value="ECO:0000318"/>
    <property type="project" value="GO_Central"/>
</dbReference>
<reference evidence="5 8" key="2">
    <citation type="journal article" date="2014" name="BMC Genomics">
        <title>An improved genome release (version Mt4.0) for the model legume Medicago truncatula.</title>
        <authorList>
            <person name="Tang H."/>
            <person name="Krishnakumar V."/>
            <person name="Bidwell S."/>
            <person name="Rosen B."/>
            <person name="Chan A."/>
            <person name="Zhou S."/>
            <person name="Gentzbittel L."/>
            <person name="Childs K.L."/>
            <person name="Yandell M."/>
            <person name="Gundlach H."/>
            <person name="Mayer K.F."/>
            <person name="Schwartz D.C."/>
            <person name="Town C.D."/>
        </authorList>
    </citation>
    <scope>GENOME REANNOTATION</scope>
    <source>
        <strain evidence="5">A17</strain>
        <strain evidence="7 8">cv. Jemalong A17</strain>
    </source>
</reference>
<feature type="chain" id="PRO_5014498738" evidence="3">
    <location>
        <begin position="19"/>
        <end position="73"/>
    </location>
</feature>
<dbReference type="InterPro" id="IPR003614">
    <property type="entry name" value="Knottins"/>
</dbReference>
<dbReference type="InterPro" id="IPR036574">
    <property type="entry name" value="Scorpion_toxin-like_sf"/>
</dbReference>
<reference evidence="6" key="4">
    <citation type="journal article" date="2018" name="Nat. Plants">
        <title>Whole-genome landscape of Medicago truncatula symbiotic genes.</title>
        <authorList>
            <person name="Pecrix Y."/>
            <person name="Gamas P."/>
            <person name="Carrere S."/>
        </authorList>
    </citation>
    <scope>NUCLEOTIDE SEQUENCE</scope>
    <source>
        <tissue evidence="6">Leaves</tissue>
    </source>
</reference>
<dbReference type="EMBL" id="PSQE01000008">
    <property type="protein sequence ID" value="RHN38862.1"/>
    <property type="molecule type" value="Genomic_DNA"/>
</dbReference>
<evidence type="ECO:0000313" key="5">
    <source>
        <dbReference type="EMBL" id="KEH18044.1"/>
    </source>
</evidence>
<evidence type="ECO:0000313" key="7">
    <source>
        <dbReference type="EnsemblPlants" id="KEH18044"/>
    </source>
</evidence>
<dbReference type="GO" id="GO:0031640">
    <property type="term" value="P:killing of cells of another organism"/>
    <property type="evidence" value="ECO:0007669"/>
    <property type="project" value="UniProtKB-KW"/>
</dbReference>
<evidence type="ECO:0000256" key="1">
    <source>
        <dbReference type="ARBA" id="ARBA00022529"/>
    </source>
</evidence>
<dbReference type="Proteomes" id="UP000002051">
    <property type="component" value="Chromosome 8"/>
</dbReference>
<gene>
    <name evidence="5" type="ordered locus">MTR_8g010230</name>
    <name evidence="6" type="ORF">MtrunA17_Chr8g0337711</name>
</gene>
<dbReference type="GO" id="GO:0050832">
    <property type="term" value="P:defense response to fungus"/>
    <property type="evidence" value="ECO:0007669"/>
    <property type="project" value="UniProtKB-KW"/>
</dbReference>
<evidence type="ECO:0000259" key="4">
    <source>
        <dbReference type="SMART" id="SM00505"/>
    </source>
</evidence>
<keyword evidence="2" id="KW-0295">Fungicide</keyword>
<organism evidence="5 8">
    <name type="scientific">Medicago truncatula</name>
    <name type="common">Barrel medic</name>
    <name type="synonym">Medicago tribuloides</name>
    <dbReference type="NCBI Taxonomy" id="3880"/>
    <lineage>
        <taxon>Eukaryota</taxon>
        <taxon>Viridiplantae</taxon>
        <taxon>Streptophyta</taxon>
        <taxon>Embryophyta</taxon>
        <taxon>Tracheophyta</taxon>
        <taxon>Spermatophyta</taxon>
        <taxon>Magnoliopsida</taxon>
        <taxon>eudicotyledons</taxon>
        <taxon>Gunneridae</taxon>
        <taxon>Pentapetalae</taxon>
        <taxon>rosids</taxon>
        <taxon>fabids</taxon>
        <taxon>Fabales</taxon>
        <taxon>Fabaceae</taxon>
        <taxon>Papilionoideae</taxon>
        <taxon>50 kb inversion clade</taxon>
        <taxon>NPAAA clade</taxon>
        <taxon>Hologalegina</taxon>
        <taxon>IRL clade</taxon>
        <taxon>Trifolieae</taxon>
        <taxon>Medicago</taxon>
    </lineage>
</organism>
<sequence length="73" mass="8027">MAWKTLFVLCFFLIAALSSQEGVVKVEECEKPSALFSGVCVDKPANQQCDYLCRKGEKLLSGSCKNKKCVCVC</sequence>
<reference evidence="5 8" key="1">
    <citation type="journal article" date="2011" name="Nature">
        <title>The Medicago genome provides insight into the evolution of rhizobial symbioses.</title>
        <authorList>
            <person name="Young N.D."/>
            <person name="Debelle F."/>
            <person name="Oldroyd G.E."/>
            <person name="Geurts R."/>
            <person name="Cannon S.B."/>
            <person name="Udvardi M.K."/>
            <person name="Benedito V.A."/>
            <person name="Mayer K.F."/>
            <person name="Gouzy J."/>
            <person name="Schoof H."/>
            <person name="Van de Peer Y."/>
            <person name="Proost S."/>
            <person name="Cook D.R."/>
            <person name="Meyers B.C."/>
            <person name="Spannagl M."/>
            <person name="Cheung F."/>
            <person name="De Mita S."/>
            <person name="Krishnakumar V."/>
            <person name="Gundlach H."/>
            <person name="Zhou S."/>
            <person name="Mudge J."/>
            <person name="Bharti A.K."/>
            <person name="Murray J.D."/>
            <person name="Naoumkina M.A."/>
            <person name="Rosen B."/>
            <person name="Silverstein K.A."/>
            <person name="Tang H."/>
            <person name="Rombauts S."/>
            <person name="Zhao P.X."/>
            <person name="Zhou P."/>
            <person name="Barbe V."/>
            <person name="Bardou P."/>
            <person name="Bechner M."/>
            <person name="Bellec A."/>
            <person name="Berger A."/>
            <person name="Berges H."/>
            <person name="Bidwell S."/>
            <person name="Bisseling T."/>
            <person name="Choisne N."/>
            <person name="Couloux A."/>
            <person name="Denny R."/>
            <person name="Deshpande S."/>
            <person name="Dai X."/>
            <person name="Doyle J.J."/>
            <person name="Dudez A.M."/>
            <person name="Farmer A.D."/>
            <person name="Fouteau S."/>
            <person name="Franken C."/>
            <person name="Gibelin C."/>
            <person name="Gish J."/>
            <person name="Goldstein S."/>
            <person name="Gonzalez A.J."/>
            <person name="Green P.J."/>
            <person name="Hallab A."/>
            <person name="Hartog M."/>
            <person name="Hua A."/>
            <person name="Humphray S.J."/>
            <person name="Jeong D.H."/>
            <person name="Jing Y."/>
            <person name="Jocker A."/>
            <person name="Kenton S.M."/>
            <person name="Kim D.J."/>
            <person name="Klee K."/>
            <person name="Lai H."/>
            <person name="Lang C."/>
            <person name="Lin S."/>
            <person name="Macmil S.L."/>
            <person name="Magdelenat G."/>
            <person name="Matthews L."/>
            <person name="McCorrison J."/>
            <person name="Monaghan E.L."/>
            <person name="Mun J.H."/>
            <person name="Najar F.Z."/>
            <person name="Nicholson C."/>
            <person name="Noirot C."/>
            <person name="O'Bleness M."/>
            <person name="Paule C.R."/>
            <person name="Poulain J."/>
            <person name="Prion F."/>
            <person name="Qin B."/>
            <person name="Qu C."/>
            <person name="Retzel E.F."/>
            <person name="Riddle C."/>
            <person name="Sallet E."/>
            <person name="Samain S."/>
            <person name="Samson N."/>
            <person name="Sanders I."/>
            <person name="Saurat O."/>
            <person name="Scarpelli C."/>
            <person name="Schiex T."/>
            <person name="Segurens B."/>
            <person name="Severin A.J."/>
            <person name="Sherrier D.J."/>
            <person name="Shi R."/>
            <person name="Sims S."/>
            <person name="Singer S.R."/>
            <person name="Sinharoy S."/>
            <person name="Sterck L."/>
            <person name="Viollet A."/>
            <person name="Wang B.B."/>
            <person name="Wang K."/>
            <person name="Wang M."/>
            <person name="Wang X."/>
            <person name="Warfsmann J."/>
            <person name="Weissenbach J."/>
            <person name="White D.D."/>
            <person name="White J.D."/>
            <person name="Wiley G.B."/>
            <person name="Wincker P."/>
            <person name="Xing Y."/>
            <person name="Yang L."/>
            <person name="Yao Z."/>
            <person name="Ying F."/>
            <person name="Zhai J."/>
            <person name="Zhou L."/>
            <person name="Zuber A."/>
            <person name="Denarie J."/>
            <person name="Dixon R.A."/>
            <person name="May G.D."/>
            <person name="Schwartz D.C."/>
            <person name="Rogers J."/>
            <person name="Quetier F."/>
            <person name="Town C.D."/>
            <person name="Roe B.A."/>
        </authorList>
    </citation>
    <scope>NUCLEOTIDE SEQUENCE [LARGE SCALE GENOMIC DNA]</scope>
    <source>
        <strain evidence="5">A17</strain>
        <strain evidence="7 8">cv. Jemalong A17</strain>
    </source>
</reference>
<dbReference type="Proteomes" id="UP000265566">
    <property type="component" value="Chromosome 8"/>
</dbReference>
<proteinExistence type="predicted"/>
<keyword evidence="3" id="KW-0732">Signal</keyword>
<dbReference type="SUPFAM" id="SSF57095">
    <property type="entry name" value="Scorpion toxin-like"/>
    <property type="match status" value="1"/>
</dbReference>
<dbReference type="HOGENOM" id="CLU_199309_0_0_1"/>
<dbReference type="AlphaFoldDB" id="A0A072TKJ2"/>
<reference evidence="7" key="3">
    <citation type="submission" date="2015-04" db="UniProtKB">
        <authorList>
            <consortium name="EnsemblPlants"/>
        </authorList>
    </citation>
    <scope>IDENTIFICATION</scope>
    <source>
        <strain evidence="7">cv. Jemalong A17</strain>
    </source>
</reference>
<dbReference type="SMART" id="SM00505">
    <property type="entry name" value="Knot1"/>
    <property type="match status" value="1"/>
</dbReference>
<keyword evidence="1" id="KW-0929">Antimicrobial</keyword>
<feature type="signal peptide" evidence="3">
    <location>
        <begin position="1"/>
        <end position="18"/>
    </location>
</feature>
<accession>A0A072TKJ2</accession>
<evidence type="ECO:0000313" key="6">
    <source>
        <dbReference type="EMBL" id="RHN38862.1"/>
    </source>
</evidence>
<dbReference type="Gramene" id="rna44832">
    <property type="protein sequence ID" value="RHN38862.1"/>
    <property type="gene ID" value="gene44832"/>
</dbReference>
<dbReference type="EnsemblPlants" id="KEH18044">
    <property type="protein sequence ID" value="KEH18044"/>
    <property type="gene ID" value="MTR_8g010230"/>
</dbReference>
<dbReference type="EMBL" id="CM001224">
    <property type="protein sequence ID" value="KEH18044.1"/>
    <property type="molecule type" value="Genomic_DNA"/>
</dbReference>
<evidence type="ECO:0000313" key="8">
    <source>
        <dbReference type="Proteomes" id="UP000002051"/>
    </source>
</evidence>
<protein>
    <submittedName>
        <fullName evidence="5">Defensin-like protein</fullName>
    </submittedName>
    <submittedName>
        <fullName evidence="6">Putative knottin, scorpion toxin</fullName>
    </submittedName>
</protein>
<name>A0A072TKJ2_MEDTR</name>